<dbReference type="PANTHER" id="PTHR43004:SF19">
    <property type="entry name" value="BINDING MONOOXYGENASE, PUTATIVE (JCVI)-RELATED"/>
    <property type="match status" value="1"/>
</dbReference>
<reference evidence="6" key="1">
    <citation type="submission" date="2016-09" db="EMBL/GenBank/DDBJ databases">
        <authorList>
            <person name="Varghese N."/>
            <person name="Submissions S."/>
        </authorList>
    </citation>
    <scope>NUCLEOTIDE SEQUENCE [LARGE SCALE GENOMIC DNA]</scope>
    <source>
        <strain evidence="6">JS23</strain>
    </source>
</reference>
<dbReference type="InterPro" id="IPR050641">
    <property type="entry name" value="RIFMO-like"/>
</dbReference>
<dbReference type="RefSeq" id="WP_091904707.1">
    <property type="nucleotide sequence ID" value="NZ_FNLO01000002.1"/>
</dbReference>
<dbReference type="Gene3D" id="3.50.50.60">
    <property type="entry name" value="FAD/NAD(P)-binding domain"/>
    <property type="match status" value="1"/>
</dbReference>
<dbReference type="InterPro" id="IPR036188">
    <property type="entry name" value="FAD/NAD-bd_sf"/>
</dbReference>
<protein>
    <submittedName>
        <fullName evidence="5">2-polyprenyl-6-methoxyphenol hydroxylase</fullName>
    </submittedName>
</protein>
<dbReference type="PANTHER" id="PTHR43004">
    <property type="entry name" value="TRK SYSTEM POTASSIUM UPTAKE PROTEIN"/>
    <property type="match status" value="1"/>
</dbReference>
<keyword evidence="2" id="KW-0285">Flavoprotein</keyword>
<feature type="domain" description="FAD-binding" evidence="4">
    <location>
        <begin position="4"/>
        <end position="346"/>
    </location>
</feature>
<dbReference type="STRING" id="1770053.SAMN05216551_10261"/>
<dbReference type="Gene3D" id="3.30.70.2450">
    <property type="match status" value="1"/>
</dbReference>
<comment type="cofactor">
    <cofactor evidence="1">
        <name>FAD</name>
        <dbReference type="ChEBI" id="CHEBI:57692"/>
    </cofactor>
</comment>
<organism evidence="5 6">
    <name type="scientific">Chitinasiproducens palmae</name>
    <dbReference type="NCBI Taxonomy" id="1770053"/>
    <lineage>
        <taxon>Bacteria</taxon>
        <taxon>Pseudomonadati</taxon>
        <taxon>Pseudomonadota</taxon>
        <taxon>Betaproteobacteria</taxon>
        <taxon>Burkholderiales</taxon>
        <taxon>Burkholderiaceae</taxon>
        <taxon>Chitinasiproducens</taxon>
    </lineage>
</organism>
<evidence type="ECO:0000256" key="1">
    <source>
        <dbReference type="ARBA" id="ARBA00001974"/>
    </source>
</evidence>
<dbReference type="AlphaFoldDB" id="A0A1H2PLC8"/>
<dbReference type="GO" id="GO:0016709">
    <property type="term" value="F:oxidoreductase activity, acting on paired donors, with incorporation or reduction of molecular oxygen, NAD(P)H as one donor, and incorporation of one atom of oxygen"/>
    <property type="evidence" value="ECO:0007669"/>
    <property type="project" value="UniProtKB-ARBA"/>
</dbReference>
<keyword evidence="6" id="KW-1185">Reference proteome</keyword>
<proteinExistence type="predicted"/>
<evidence type="ECO:0000256" key="3">
    <source>
        <dbReference type="ARBA" id="ARBA00022827"/>
    </source>
</evidence>
<evidence type="ECO:0000259" key="4">
    <source>
        <dbReference type="Pfam" id="PF01494"/>
    </source>
</evidence>
<dbReference type="Proteomes" id="UP000243719">
    <property type="component" value="Unassembled WGS sequence"/>
</dbReference>
<name>A0A1H2PLC8_9BURK</name>
<dbReference type="InterPro" id="IPR002938">
    <property type="entry name" value="FAD-bd"/>
</dbReference>
<dbReference type="Pfam" id="PF01494">
    <property type="entry name" value="FAD_binding_3"/>
    <property type="match status" value="1"/>
</dbReference>
<dbReference type="SUPFAM" id="SSF51905">
    <property type="entry name" value="FAD/NAD(P)-binding domain"/>
    <property type="match status" value="1"/>
</dbReference>
<evidence type="ECO:0000313" key="6">
    <source>
        <dbReference type="Proteomes" id="UP000243719"/>
    </source>
</evidence>
<evidence type="ECO:0000256" key="2">
    <source>
        <dbReference type="ARBA" id="ARBA00022630"/>
    </source>
</evidence>
<keyword evidence="3" id="KW-0274">FAD</keyword>
<dbReference type="EMBL" id="FNLO01000002">
    <property type="protein sequence ID" value="SDV46875.1"/>
    <property type="molecule type" value="Genomic_DNA"/>
</dbReference>
<dbReference type="Gene3D" id="3.40.30.120">
    <property type="match status" value="1"/>
</dbReference>
<dbReference type="OrthoDB" id="3443359at2"/>
<sequence>MEQVQVLIVGAGPTGLVLALSLARFGVRVRVIDKAAGPGTTSRALAVQARTLELYRQLDLTDAVLAGGHRAEAVNLWVEGKRKARLELDALGAHLTPFPFVHVFPQDRHERLLIERLAAAGVEVQRATEVTRFIDHGTHVCAFHRPADAPGAPEQLTEAQFIVGCDGAHSMVRKAIGATFDGGTYQQLFYVADVSGSGPALNGEVHVDLDRADFLAVFGMDGGGRGRLVGLVRDERSAAGGQLDFHDVAGAALRGLDMHVDRVNWFSTYHVHHRVASRLHAGRAFIAGDAGHVHSPAGGQGMNTGIGDAVNLAWKLAAVLGNRADEALLHSYEAERMPFAHKLVDTTDRAFSAATAEGRLATLVRTRLAPLVLPLASHVAAAREYVFRAVSQTMLNYRDGPLADGRAGDVHGGDRLPWAPAPEADNFDPLRQPVWQVHVYGTPQASLRAWCAGHAVALHALPWHRAHEAAGLQENAAYLVRPDTYVACASASGDPAAFQRYLDVHRLQVGPAPAGGGLGA</sequence>
<dbReference type="PRINTS" id="PR00420">
    <property type="entry name" value="RNGMNOXGNASE"/>
</dbReference>
<gene>
    <name evidence="5" type="ORF">SAMN05216551_10261</name>
</gene>
<accession>A0A1H2PLC8</accession>
<dbReference type="GO" id="GO:0071949">
    <property type="term" value="F:FAD binding"/>
    <property type="evidence" value="ECO:0007669"/>
    <property type="project" value="InterPro"/>
</dbReference>
<evidence type="ECO:0000313" key="5">
    <source>
        <dbReference type="EMBL" id="SDV46875.1"/>
    </source>
</evidence>